<dbReference type="EMBL" id="SPNV01000191">
    <property type="protein sequence ID" value="KAF5858775.1"/>
    <property type="molecule type" value="Genomic_DNA"/>
</dbReference>
<evidence type="ECO:0000313" key="1">
    <source>
        <dbReference type="EMBL" id="KAF5858775.1"/>
    </source>
</evidence>
<dbReference type="Proteomes" id="UP000541154">
    <property type="component" value="Unassembled WGS sequence"/>
</dbReference>
<reference evidence="1 2" key="1">
    <citation type="submission" date="2019-04" db="EMBL/GenBank/DDBJ databases">
        <title>Aspergillus burnettii sp. nov., novel species from soil in southeast Queensland.</title>
        <authorList>
            <person name="Gilchrist C.L.M."/>
            <person name="Pitt J.I."/>
            <person name="Lange L."/>
            <person name="Lacey H.J."/>
            <person name="Vuong D."/>
            <person name="Midgley D.J."/>
            <person name="Greenfield P."/>
            <person name="Bradbury M."/>
            <person name="Lacey E."/>
            <person name="Busk P.K."/>
            <person name="Pilgaard B."/>
            <person name="Chooi Y.H."/>
            <person name="Piggott A.M."/>
        </authorList>
    </citation>
    <scope>NUCLEOTIDE SEQUENCE [LARGE SCALE GENOMIC DNA]</scope>
    <source>
        <strain evidence="1 2">FRR 5400</strain>
    </source>
</reference>
<name>A0A8H6A190_PETAA</name>
<keyword evidence="2" id="KW-1185">Reference proteome</keyword>
<dbReference type="AlphaFoldDB" id="A0A8H6A190"/>
<sequence>MYFRCLKDARCEDIQAEGNTTYEFHPAKPRIQHSGVEQLLNPNFFTNLKDGNSFTEYAQLVRDFSQQSLTYESDVINAFKGVMVAVEPFLDTKSYFYGLPLDLFDRSLLWYPTSSSRRRWLGNSNITACPRGLGSAG</sequence>
<organism evidence="1 2">
    <name type="scientific">Petromyces alliaceus</name>
    <name type="common">Aspergillus alliaceus</name>
    <dbReference type="NCBI Taxonomy" id="209559"/>
    <lineage>
        <taxon>Eukaryota</taxon>
        <taxon>Fungi</taxon>
        <taxon>Dikarya</taxon>
        <taxon>Ascomycota</taxon>
        <taxon>Pezizomycotina</taxon>
        <taxon>Eurotiomycetes</taxon>
        <taxon>Eurotiomycetidae</taxon>
        <taxon>Eurotiales</taxon>
        <taxon>Aspergillaceae</taxon>
        <taxon>Aspergillus</taxon>
        <taxon>Aspergillus subgen. Circumdati</taxon>
    </lineage>
</organism>
<evidence type="ECO:0000313" key="2">
    <source>
        <dbReference type="Proteomes" id="UP000541154"/>
    </source>
</evidence>
<dbReference type="PANTHER" id="PTHR33112">
    <property type="entry name" value="DOMAIN PROTEIN, PUTATIVE-RELATED"/>
    <property type="match status" value="1"/>
</dbReference>
<comment type="caution">
    <text evidence="1">The sequence shown here is derived from an EMBL/GenBank/DDBJ whole genome shotgun (WGS) entry which is preliminary data.</text>
</comment>
<dbReference type="PANTHER" id="PTHR33112:SF16">
    <property type="entry name" value="HETEROKARYON INCOMPATIBILITY DOMAIN-CONTAINING PROTEIN"/>
    <property type="match status" value="1"/>
</dbReference>
<gene>
    <name evidence="1" type="ORF">ETB97_003777</name>
</gene>
<accession>A0A8H6A190</accession>
<proteinExistence type="predicted"/>
<protein>
    <submittedName>
        <fullName evidence="1">Uncharacterized protein</fullName>
    </submittedName>
</protein>